<dbReference type="InterPro" id="IPR017451">
    <property type="entry name" value="F-box-assoc_interact_dom"/>
</dbReference>
<gene>
    <name evidence="3" type="primary">LOC107799460</name>
</gene>
<dbReference type="PANTHER" id="PTHR31111:SF136">
    <property type="entry name" value="F-BOX ASSOCIATED DOMAIN-CONTAINING PROTEIN"/>
    <property type="match status" value="1"/>
</dbReference>
<dbReference type="SUPFAM" id="SSF81383">
    <property type="entry name" value="F-box domain"/>
    <property type="match status" value="1"/>
</dbReference>
<name>A0A1S4AN55_TOBAC</name>
<evidence type="ECO:0000259" key="2">
    <source>
        <dbReference type="Pfam" id="PF08268"/>
    </source>
</evidence>
<reference evidence="3" key="1">
    <citation type="submission" date="2025-08" db="UniProtKB">
        <authorList>
            <consortium name="RefSeq"/>
        </authorList>
    </citation>
    <scope>IDENTIFICATION</scope>
</reference>
<dbReference type="PANTHER" id="PTHR31111">
    <property type="entry name" value="BNAA05G37150D PROTEIN-RELATED"/>
    <property type="match status" value="1"/>
</dbReference>
<dbReference type="AlphaFoldDB" id="A0A1S4AN55"/>
<dbReference type="STRING" id="4097.A0A1S4AN55"/>
<feature type="domain" description="F-box associated beta-propeller type 3" evidence="2">
    <location>
        <begin position="109"/>
        <end position="328"/>
    </location>
</feature>
<sequence>MKEFTVTRGRRVKFQNWELQKKPNKSILRKSTEEGNNNNEFNKLPVDVISSIFIRCPVNTLSMLRCASKSWNNLIASPLFVHSHLEHSTETSQLLFLQLNYLPRSKRRRLRFVSVDMEGNEGESNELYAVTLSRFPCSGLSGFHVSAGLVFFSMGDHRMYLCNPVKQQFFELPKCSPTVFDGSDKFGFGYLRSTKEYKVVRVFNGDPEINDWRSQLRGKVLTLNGIISSEWKEIAEIPPCGPYGPGLLVNECMYWPNNMNSFCDQILSFDFENGKFLTISCPSSYNKVMELRMVDLKGILCLPDMDMWSSTLDLWILKDKISCIWVKECSINLVGLGCNSPILRTWNEEIIVGGWSNRFVFYDLKGKCFRERRINIGLCRDAVGFEIYQKTLFSLGNT</sequence>
<dbReference type="InterPro" id="IPR001810">
    <property type="entry name" value="F-box_dom"/>
</dbReference>
<dbReference type="InterPro" id="IPR013187">
    <property type="entry name" value="F-box-assoc_dom_typ3"/>
</dbReference>
<dbReference type="OrthoDB" id="1268017at2759"/>
<feature type="domain" description="F-box" evidence="1">
    <location>
        <begin position="42"/>
        <end position="80"/>
    </location>
</feature>
<dbReference type="InterPro" id="IPR036047">
    <property type="entry name" value="F-box-like_dom_sf"/>
</dbReference>
<accession>A0A1S4AN55</accession>
<evidence type="ECO:0000313" key="3">
    <source>
        <dbReference type="RefSeq" id="XP_016478064.1"/>
    </source>
</evidence>
<dbReference type="Pfam" id="PF08268">
    <property type="entry name" value="FBA_3"/>
    <property type="match status" value="1"/>
</dbReference>
<dbReference type="RefSeq" id="XP_016478064.1">
    <property type="nucleotide sequence ID" value="XM_016622578.1"/>
</dbReference>
<dbReference type="PaxDb" id="4097-A0A1S4AN55"/>
<evidence type="ECO:0000259" key="1">
    <source>
        <dbReference type="Pfam" id="PF00646"/>
    </source>
</evidence>
<dbReference type="Pfam" id="PF00646">
    <property type="entry name" value="F-box"/>
    <property type="match status" value="1"/>
</dbReference>
<organism evidence="3">
    <name type="scientific">Nicotiana tabacum</name>
    <name type="common">Common tobacco</name>
    <dbReference type="NCBI Taxonomy" id="4097"/>
    <lineage>
        <taxon>Eukaryota</taxon>
        <taxon>Viridiplantae</taxon>
        <taxon>Streptophyta</taxon>
        <taxon>Embryophyta</taxon>
        <taxon>Tracheophyta</taxon>
        <taxon>Spermatophyta</taxon>
        <taxon>Magnoliopsida</taxon>
        <taxon>eudicotyledons</taxon>
        <taxon>Gunneridae</taxon>
        <taxon>Pentapetalae</taxon>
        <taxon>asterids</taxon>
        <taxon>lamiids</taxon>
        <taxon>Solanales</taxon>
        <taxon>Solanaceae</taxon>
        <taxon>Nicotianoideae</taxon>
        <taxon>Nicotianeae</taxon>
        <taxon>Nicotiana</taxon>
    </lineage>
</organism>
<dbReference type="KEGG" id="nta:107799460"/>
<proteinExistence type="predicted"/>
<protein>
    <submittedName>
        <fullName evidence="3">F-box protein At3g07870 isoform X1</fullName>
    </submittedName>
</protein>
<dbReference type="NCBIfam" id="TIGR01640">
    <property type="entry name" value="F_box_assoc_1"/>
    <property type="match status" value="1"/>
</dbReference>
<dbReference type="OMA" id="ICQAWRS"/>